<sequence>AVQHTACQGLLDELRLAGSQTLRALATGQQILGGAQLPMTDEALRMVLRDRRHALKAQWDERAVGDEAVRKEYWQELKEALAREEQQVRTQNSRLADQKLMEMLKGWQEWLDDDAGALA</sequence>
<evidence type="ECO:0000313" key="1">
    <source>
        <dbReference type="EMBL" id="CAK0869043.1"/>
    </source>
</evidence>
<reference evidence="1" key="1">
    <citation type="submission" date="2023-10" db="EMBL/GenBank/DDBJ databases">
        <authorList>
            <person name="Chen Y."/>
            <person name="Shah S."/>
            <person name="Dougan E. K."/>
            <person name="Thang M."/>
            <person name="Chan C."/>
        </authorList>
    </citation>
    <scope>NUCLEOTIDE SEQUENCE [LARGE SCALE GENOMIC DNA]</scope>
</reference>
<proteinExistence type="predicted"/>
<dbReference type="EMBL" id="CAUYUJ010016811">
    <property type="protein sequence ID" value="CAK0869043.1"/>
    <property type="molecule type" value="Genomic_DNA"/>
</dbReference>
<feature type="non-terminal residue" evidence="1">
    <location>
        <position position="1"/>
    </location>
</feature>
<feature type="non-terminal residue" evidence="1">
    <location>
        <position position="119"/>
    </location>
</feature>
<name>A0ABN9VAX5_9DINO</name>
<organism evidence="1 2">
    <name type="scientific">Prorocentrum cordatum</name>
    <dbReference type="NCBI Taxonomy" id="2364126"/>
    <lineage>
        <taxon>Eukaryota</taxon>
        <taxon>Sar</taxon>
        <taxon>Alveolata</taxon>
        <taxon>Dinophyceae</taxon>
        <taxon>Prorocentrales</taxon>
        <taxon>Prorocentraceae</taxon>
        <taxon>Prorocentrum</taxon>
    </lineage>
</organism>
<evidence type="ECO:0000313" key="2">
    <source>
        <dbReference type="Proteomes" id="UP001189429"/>
    </source>
</evidence>
<accession>A0ABN9VAX5</accession>
<gene>
    <name evidence="1" type="ORF">PCOR1329_LOCUS55531</name>
</gene>
<keyword evidence="2" id="KW-1185">Reference proteome</keyword>
<comment type="caution">
    <text evidence="1">The sequence shown here is derived from an EMBL/GenBank/DDBJ whole genome shotgun (WGS) entry which is preliminary data.</text>
</comment>
<dbReference type="Proteomes" id="UP001189429">
    <property type="component" value="Unassembled WGS sequence"/>
</dbReference>
<protein>
    <submittedName>
        <fullName evidence="1">Uncharacterized protein</fullName>
    </submittedName>
</protein>